<comment type="caution">
    <text evidence="7">The sequence shown here is derived from an EMBL/GenBank/DDBJ whole genome shotgun (WGS) entry which is preliminary data.</text>
</comment>
<gene>
    <name evidence="7" type="ORF">CH330_04640</name>
</gene>
<accession>A0A235BTH0</accession>
<dbReference type="EMBL" id="NOZP01000083">
    <property type="protein sequence ID" value="OYD15800.1"/>
    <property type="molecule type" value="Genomic_DNA"/>
</dbReference>
<keyword evidence="4" id="KW-0677">Repeat</keyword>
<evidence type="ECO:0000313" key="7">
    <source>
        <dbReference type="EMBL" id="OYD15800.1"/>
    </source>
</evidence>
<dbReference type="GO" id="GO:0016020">
    <property type="term" value="C:membrane"/>
    <property type="evidence" value="ECO:0007669"/>
    <property type="project" value="GOC"/>
</dbReference>
<evidence type="ECO:0008006" key="9">
    <source>
        <dbReference type="Google" id="ProtNLM"/>
    </source>
</evidence>
<keyword evidence="2" id="KW-0441">Lipid A biosynthesis</keyword>
<evidence type="ECO:0000313" key="8">
    <source>
        <dbReference type="Proteomes" id="UP000215559"/>
    </source>
</evidence>
<organism evidence="7 8">
    <name type="scientific">candidate division WOR-3 bacterium JGI_Cruoil_03_51_56</name>
    <dbReference type="NCBI Taxonomy" id="1973747"/>
    <lineage>
        <taxon>Bacteria</taxon>
        <taxon>Bacteria division WOR-3</taxon>
    </lineage>
</organism>
<dbReference type="AlphaFoldDB" id="A0A235BTH0"/>
<keyword evidence="6" id="KW-0012">Acyltransferase</keyword>
<dbReference type="InterPro" id="IPR018357">
    <property type="entry name" value="Hexapep_transf_CS"/>
</dbReference>
<dbReference type="CDD" id="cd03352">
    <property type="entry name" value="LbH_LpxD"/>
    <property type="match status" value="1"/>
</dbReference>
<dbReference type="Gene3D" id="2.160.10.10">
    <property type="entry name" value="Hexapeptide repeat proteins"/>
    <property type="match status" value="1"/>
</dbReference>
<evidence type="ECO:0000256" key="4">
    <source>
        <dbReference type="ARBA" id="ARBA00022737"/>
    </source>
</evidence>
<dbReference type="PANTHER" id="PTHR43378:SF2">
    <property type="entry name" value="UDP-3-O-ACYLGLUCOSAMINE N-ACYLTRANSFERASE 1, MITOCHONDRIAL-RELATED"/>
    <property type="match status" value="1"/>
</dbReference>
<dbReference type="NCBIfam" id="NF002060">
    <property type="entry name" value="PRK00892.1"/>
    <property type="match status" value="1"/>
</dbReference>
<dbReference type="InterPro" id="IPR011004">
    <property type="entry name" value="Trimer_LpxA-like_sf"/>
</dbReference>
<dbReference type="SUPFAM" id="SSF51161">
    <property type="entry name" value="Trimeric LpxA-like enzymes"/>
    <property type="match status" value="1"/>
</dbReference>
<keyword evidence="3" id="KW-0808">Transferase</keyword>
<dbReference type="PANTHER" id="PTHR43378">
    <property type="entry name" value="UDP-3-O-ACYLGLUCOSAMINE N-ACYLTRANSFERASE"/>
    <property type="match status" value="1"/>
</dbReference>
<proteinExistence type="predicted"/>
<name>A0A235BTH0_UNCW3</name>
<dbReference type="Pfam" id="PF00132">
    <property type="entry name" value="Hexapep"/>
    <property type="match status" value="2"/>
</dbReference>
<evidence type="ECO:0000256" key="1">
    <source>
        <dbReference type="ARBA" id="ARBA00022516"/>
    </source>
</evidence>
<evidence type="ECO:0000256" key="6">
    <source>
        <dbReference type="ARBA" id="ARBA00023315"/>
    </source>
</evidence>
<protein>
    <recommendedName>
        <fullName evidence="9">UDP-3-O-(3-hydroxymyristoyl)glucosamine N-acyltransferase</fullName>
    </recommendedName>
</protein>
<reference evidence="7 8" key="1">
    <citation type="submission" date="2017-07" db="EMBL/GenBank/DDBJ databases">
        <title>Recovery of genomes from metagenomes via a dereplication, aggregation, and scoring strategy.</title>
        <authorList>
            <person name="Sieber C.M."/>
            <person name="Probst A.J."/>
            <person name="Sharrar A."/>
            <person name="Thomas B.C."/>
            <person name="Hess M."/>
            <person name="Tringe S.G."/>
            <person name="Banfield J.F."/>
        </authorList>
    </citation>
    <scope>NUCLEOTIDE SEQUENCE [LARGE SCALE GENOMIC DNA]</scope>
    <source>
        <strain evidence="7">JGI_Cruoil_03_51_56</strain>
    </source>
</reference>
<evidence type="ECO:0000256" key="3">
    <source>
        <dbReference type="ARBA" id="ARBA00022679"/>
    </source>
</evidence>
<dbReference type="InterPro" id="IPR001451">
    <property type="entry name" value="Hexapep"/>
</dbReference>
<evidence type="ECO:0000256" key="5">
    <source>
        <dbReference type="ARBA" id="ARBA00023098"/>
    </source>
</evidence>
<dbReference type="GO" id="GO:0009245">
    <property type="term" value="P:lipid A biosynthetic process"/>
    <property type="evidence" value="ECO:0007669"/>
    <property type="project" value="UniProtKB-KW"/>
</dbReference>
<dbReference type="PROSITE" id="PS00101">
    <property type="entry name" value="HEXAPEP_TRANSFERASES"/>
    <property type="match status" value="1"/>
</dbReference>
<keyword evidence="5" id="KW-0443">Lipid metabolism</keyword>
<keyword evidence="1" id="KW-0444">Lipid biosynthesis</keyword>
<sequence>MSRNPEARVSPRASIAPSARIGSFVHIGPDVVIGPDTVIDSNVTIMGDTRIGTRVRIGPGTVIGCEGFGYEWRDGGYQHLVHTGRIVIEDDVEIGANVTIARAKKGRETRIGKGTKIDCLVHIAHNVLIGQHCIIVAQTGIAGSVVIGDNVTLAGQTGVKDHIRIGDGAIVYAKSALFRSIPARARYSGIPARPHDQMRRFWARLWHKFGREK</sequence>
<evidence type="ECO:0000256" key="2">
    <source>
        <dbReference type="ARBA" id="ARBA00022556"/>
    </source>
</evidence>
<dbReference type="Proteomes" id="UP000215559">
    <property type="component" value="Unassembled WGS sequence"/>
</dbReference>
<dbReference type="GO" id="GO:0016410">
    <property type="term" value="F:N-acyltransferase activity"/>
    <property type="evidence" value="ECO:0007669"/>
    <property type="project" value="InterPro"/>
</dbReference>
<dbReference type="InterPro" id="IPR007691">
    <property type="entry name" value="LpxD"/>
</dbReference>